<gene>
    <name evidence="1" type="ORF">OFUS_LOCUS3272</name>
</gene>
<sequence length="111" mass="12512">MPKHVSATKVMDIIFNIHTHSICDPLPPINDIFNCPFNQLRPPGYYMPCAPSTISILPSMKYTCCPACGPSYKSHAAKSHIQNFRSLNDKPRMCSMWTKLASDMVPCCMFK</sequence>
<organism evidence="1 2">
    <name type="scientific">Owenia fusiformis</name>
    <name type="common">Polychaete worm</name>
    <dbReference type="NCBI Taxonomy" id="6347"/>
    <lineage>
        <taxon>Eukaryota</taxon>
        <taxon>Metazoa</taxon>
        <taxon>Spiralia</taxon>
        <taxon>Lophotrochozoa</taxon>
        <taxon>Annelida</taxon>
        <taxon>Polychaeta</taxon>
        <taxon>Sedentaria</taxon>
        <taxon>Canalipalpata</taxon>
        <taxon>Sabellida</taxon>
        <taxon>Oweniida</taxon>
        <taxon>Oweniidae</taxon>
        <taxon>Owenia</taxon>
    </lineage>
</organism>
<reference evidence="1" key="1">
    <citation type="submission" date="2022-03" db="EMBL/GenBank/DDBJ databases">
        <authorList>
            <person name="Martin C."/>
        </authorList>
    </citation>
    <scope>NUCLEOTIDE SEQUENCE</scope>
</reference>
<proteinExistence type="predicted"/>
<evidence type="ECO:0000313" key="1">
    <source>
        <dbReference type="EMBL" id="CAH1776047.1"/>
    </source>
</evidence>
<keyword evidence="2" id="KW-1185">Reference proteome</keyword>
<name>A0A8S4N5K6_OWEFU</name>
<protein>
    <submittedName>
        <fullName evidence="1">Uncharacterized protein</fullName>
    </submittedName>
</protein>
<dbReference type="AlphaFoldDB" id="A0A8S4N5K6"/>
<accession>A0A8S4N5K6</accession>
<evidence type="ECO:0000313" key="2">
    <source>
        <dbReference type="Proteomes" id="UP000749559"/>
    </source>
</evidence>
<dbReference type="EMBL" id="CAIIXF020000001">
    <property type="protein sequence ID" value="CAH1776047.1"/>
    <property type="molecule type" value="Genomic_DNA"/>
</dbReference>
<dbReference type="Proteomes" id="UP000749559">
    <property type="component" value="Unassembled WGS sequence"/>
</dbReference>
<comment type="caution">
    <text evidence="1">The sequence shown here is derived from an EMBL/GenBank/DDBJ whole genome shotgun (WGS) entry which is preliminary data.</text>
</comment>